<dbReference type="InterPro" id="IPR012910">
    <property type="entry name" value="Plug_dom"/>
</dbReference>
<dbReference type="InterPro" id="IPR039426">
    <property type="entry name" value="TonB-dep_rcpt-like"/>
</dbReference>
<keyword evidence="11 12" id="KW-0998">Cell outer membrane</keyword>
<evidence type="ECO:0000256" key="13">
    <source>
        <dbReference type="PROSITE-ProRule" id="PRU10144"/>
    </source>
</evidence>
<gene>
    <name evidence="18" type="ORF">DJ017_14585</name>
</gene>
<keyword evidence="10 12" id="KW-0472">Membrane</keyword>
<evidence type="ECO:0000313" key="18">
    <source>
        <dbReference type="EMBL" id="RAK55648.1"/>
    </source>
</evidence>
<name>A0A328ART1_9CAUL</name>
<keyword evidence="2 12" id="KW-0813">Transport</keyword>
<dbReference type="PROSITE" id="PS52016">
    <property type="entry name" value="TONB_DEPENDENT_REC_3"/>
    <property type="match status" value="1"/>
</dbReference>
<evidence type="ECO:0000256" key="12">
    <source>
        <dbReference type="PROSITE-ProRule" id="PRU01360"/>
    </source>
</evidence>
<dbReference type="PANTHER" id="PTHR32552:SF81">
    <property type="entry name" value="TONB-DEPENDENT OUTER MEMBRANE RECEPTOR"/>
    <property type="match status" value="1"/>
</dbReference>
<dbReference type="EMBL" id="QFYQ01000001">
    <property type="protein sequence ID" value="RAK55648.1"/>
    <property type="molecule type" value="Genomic_DNA"/>
</dbReference>
<dbReference type="OrthoDB" id="9760333at2"/>
<keyword evidence="9 14" id="KW-0798">TonB box</keyword>
<sequence>MKAMLKTALLAGAACAAIPAIASAQTASQGQGVSAVEELVVTARRREESLKDVPVAVTAVTSERLEQQGARDITTLQQFTPNLTLQVARGSNSTLISFIRGVGQQDPLWGFEPGVGLYVDDVYVARPQAAVLDVYDIERIEVLRGPQGTLYGRNTIGGAVKYVTAKIGDQTEVKVKGTYGSYNEFDAVASVKGKLTDTLRMGLTYGHFGHDGYGKNLNTGAEHYNKDVDAMRATLEWSPTEKLFFRLAGDMVQDDSAPRHGHREVPALNILSQPIAGGAPPSNVYDTYAGAGDKNHVESKGLSLTGEWDLSDTLKLKSITAYRNGKTKTIIDFDELPQPLLDIPGYYADHQFTQELQLLYTGEKLQGVAGVYYLNATAAGAFDTVVGQLNLTIATAGYVDTESYSAFADFSYDVTDALKVSFGGRYTKDDKEGHVYRQNFTGIRSPLFGNAAAVPGLVRSNFTNSRSFSKFTPRVSVSYKFDPDLTGYVSYSQGFKSGGFDMRADEILTPSSKNGYAPETVESYEGGLKGYFFDRRLSLNSALFYAKYKDQQVTVQTPVGASIASQVLNIGKSHMYGVELEGTASLTSNLTAGATLGYIKAEFDEYKAYNPATKLVEDFANSRVFQNTPEWTGSAYFTYGVDLADGRLAFTPSVSYRDKFSMFETPSILDQKAYWLVDASLVWTAPGDRYRVSLKGTNLTDERYRVGGYNFPQSAAVFYGNSVSAFYGPPRTVLVSVEAKF</sequence>
<evidence type="ECO:0000259" key="16">
    <source>
        <dbReference type="Pfam" id="PF00593"/>
    </source>
</evidence>
<evidence type="ECO:0000256" key="8">
    <source>
        <dbReference type="ARBA" id="ARBA00023065"/>
    </source>
</evidence>
<evidence type="ECO:0000256" key="7">
    <source>
        <dbReference type="ARBA" id="ARBA00023004"/>
    </source>
</evidence>
<keyword evidence="6 15" id="KW-0732">Signal</keyword>
<keyword evidence="18" id="KW-0675">Receptor</keyword>
<dbReference type="InterPro" id="IPR010917">
    <property type="entry name" value="TonB_rcpt_CS"/>
</dbReference>
<feature type="chain" id="PRO_5016360794" evidence="15">
    <location>
        <begin position="25"/>
        <end position="741"/>
    </location>
</feature>
<comment type="caution">
    <text evidence="18">The sequence shown here is derived from an EMBL/GenBank/DDBJ whole genome shotgun (WGS) entry which is preliminary data.</text>
</comment>
<dbReference type="Gene3D" id="2.40.170.20">
    <property type="entry name" value="TonB-dependent receptor, beta-barrel domain"/>
    <property type="match status" value="1"/>
</dbReference>
<evidence type="ECO:0000256" key="2">
    <source>
        <dbReference type="ARBA" id="ARBA00022448"/>
    </source>
</evidence>
<evidence type="ECO:0000256" key="5">
    <source>
        <dbReference type="ARBA" id="ARBA00022692"/>
    </source>
</evidence>
<keyword evidence="8" id="KW-0406">Ion transport</keyword>
<dbReference type="CDD" id="cd01347">
    <property type="entry name" value="ligand_gated_channel"/>
    <property type="match status" value="1"/>
</dbReference>
<comment type="similarity">
    <text evidence="12 14">Belongs to the TonB-dependent receptor family.</text>
</comment>
<dbReference type="Pfam" id="PF00593">
    <property type="entry name" value="TonB_dep_Rec_b-barrel"/>
    <property type="match status" value="1"/>
</dbReference>
<organism evidence="18 19">
    <name type="scientific">Phenylobacterium soli</name>
    <dbReference type="NCBI Taxonomy" id="2170551"/>
    <lineage>
        <taxon>Bacteria</taxon>
        <taxon>Pseudomonadati</taxon>
        <taxon>Pseudomonadota</taxon>
        <taxon>Alphaproteobacteria</taxon>
        <taxon>Caulobacterales</taxon>
        <taxon>Caulobacteraceae</taxon>
        <taxon>Phenylobacterium</taxon>
    </lineage>
</organism>
<keyword evidence="4" id="KW-0410">Iron transport</keyword>
<dbReference type="GO" id="GO:0009279">
    <property type="term" value="C:cell outer membrane"/>
    <property type="evidence" value="ECO:0007669"/>
    <property type="project" value="UniProtKB-SubCell"/>
</dbReference>
<keyword evidence="5 12" id="KW-0812">Transmembrane</keyword>
<dbReference type="PANTHER" id="PTHR32552">
    <property type="entry name" value="FERRICHROME IRON RECEPTOR-RELATED"/>
    <property type="match status" value="1"/>
</dbReference>
<keyword evidence="7" id="KW-0408">Iron</keyword>
<evidence type="ECO:0000256" key="11">
    <source>
        <dbReference type="ARBA" id="ARBA00023237"/>
    </source>
</evidence>
<dbReference type="InterPro" id="IPR000531">
    <property type="entry name" value="Beta-barrel_TonB"/>
</dbReference>
<dbReference type="Pfam" id="PF07715">
    <property type="entry name" value="Plug"/>
    <property type="match status" value="1"/>
</dbReference>
<evidence type="ECO:0000313" key="19">
    <source>
        <dbReference type="Proteomes" id="UP000249254"/>
    </source>
</evidence>
<feature type="signal peptide" evidence="15">
    <location>
        <begin position="1"/>
        <end position="24"/>
    </location>
</feature>
<protein>
    <submittedName>
        <fullName evidence="18">TonB-dependent receptor</fullName>
    </submittedName>
</protein>
<feature type="domain" description="TonB-dependent receptor-like beta-barrel" evidence="16">
    <location>
        <begin position="282"/>
        <end position="699"/>
    </location>
</feature>
<dbReference type="RefSeq" id="WP_111529396.1">
    <property type="nucleotide sequence ID" value="NZ_JBHRSG010000003.1"/>
</dbReference>
<dbReference type="AlphaFoldDB" id="A0A328ART1"/>
<evidence type="ECO:0000256" key="10">
    <source>
        <dbReference type="ARBA" id="ARBA00023136"/>
    </source>
</evidence>
<feature type="domain" description="TonB-dependent receptor plug" evidence="17">
    <location>
        <begin position="50"/>
        <end position="159"/>
    </location>
</feature>
<evidence type="ECO:0000256" key="4">
    <source>
        <dbReference type="ARBA" id="ARBA00022496"/>
    </source>
</evidence>
<dbReference type="PROSITE" id="PS01156">
    <property type="entry name" value="TONB_DEPENDENT_REC_2"/>
    <property type="match status" value="1"/>
</dbReference>
<evidence type="ECO:0000256" key="14">
    <source>
        <dbReference type="RuleBase" id="RU003357"/>
    </source>
</evidence>
<keyword evidence="19" id="KW-1185">Reference proteome</keyword>
<dbReference type="SUPFAM" id="SSF56935">
    <property type="entry name" value="Porins"/>
    <property type="match status" value="1"/>
</dbReference>
<accession>A0A328ART1</accession>
<dbReference type="Proteomes" id="UP000249254">
    <property type="component" value="Unassembled WGS sequence"/>
</dbReference>
<dbReference type="InterPro" id="IPR036942">
    <property type="entry name" value="Beta-barrel_TonB_sf"/>
</dbReference>
<evidence type="ECO:0000256" key="3">
    <source>
        <dbReference type="ARBA" id="ARBA00022452"/>
    </source>
</evidence>
<evidence type="ECO:0000259" key="17">
    <source>
        <dbReference type="Pfam" id="PF07715"/>
    </source>
</evidence>
<evidence type="ECO:0000256" key="9">
    <source>
        <dbReference type="ARBA" id="ARBA00023077"/>
    </source>
</evidence>
<comment type="subcellular location">
    <subcellularLocation>
        <location evidence="1 12">Cell outer membrane</location>
        <topology evidence="1 12">Multi-pass membrane protein</topology>
    </subcellularLocation>
</comment>
<dbReference type="GO" id="GO:0006826">
    <property type="term" value="P:iron ion transport"/>
    <property type="evidence" value="ECO:0007669"/>
    <property type="project" value="UniProtKB-KW"/>
</dbReference>
<evidence type="ECO:0000256" key="1">
    <source>
        <dbReference type="ARBA" id="ARBA00004571"/>
    </source>
</evidence>
<reference evidence="19" key="1">
    <citation type="submission" date="2018-05" db="EMBL/GenBank/DDBJ databases">
        <authorList>
            <person name="Li X."/>
        </authorList>
    </citation>
    <scope>NUCLEOTIDE SEQUENCE [LARGE SCALE GENOMIC DNA]</scope>
    <source>
        <strain evidence="19">LX32</strain>
    </source>
</reference>
<evidence type="ECO:0000256" key="15">
    <source>
        <dbReference type="SAM" id="SignalP"/>
    </source>
</evidence>
<keyword evidence="3 12" id="KW-1134">Transmembrane beta strand</keyword>
<feature type="short sequence motif" description="TonB C-terminal box" evidence="13">
    <location>
        <begin position="724"/>
        <end position="741"/>
    </location>
</feature>
<proteinExistence type="inferred from homology"/>
<evidence type="ECO:0000256" key="6">
    <source>
        <dbReference type="ARBA" id="ARBA00022729"/>
    </source>
</evidence>